<gene>
    <name evidence="1" type="ORF">BBRV_LOCUS129496</name>
</gene>
<proteinExistence type="predicted"/>
<sequence>DKWHYVHLK</sequence>
<accession>A0A6V7MC63</accession>
<protein>
    <submittedName>
        <fullName evidence="1">Uncharacterized protein</fullName>
    </submittedName>
</protein>
<dbReference type="EMBL" id="CADCXW020000353">
    <property type="protein sequence ID" value="CAD1586023.1"/>
    <property type="molecule type" value="Genomic_DNA"/>
</dbReference>
<reference evidence="1" key="1">
    <citation type="submission" date="2020-07" db="EMBL/GenBank/DDBJ databases">
        <authorList>
            <person name="Ferguson B K."/>
        </authorList>
    </citation>
    <scope>NUCLEOTIDE SEQUENCE</scope>
    <source>
        <strain evidence="1">L06</strain>
    </source>
</reference>
<organism evidence="1">
    <name type="scientific">Bracon brevicornis</name>
    <dbReference type="NCBI Taxonomy" id="1563983"/>
    <lineage>
        <taxon>Eukaryota</taxon>
        <taxon>Metazoa</taxon>
        <taxon>Ecdysozoa</taxon>
        <taxon>Arthropoda</taxon>
        <taxon>Hexapoda</taxon>
        <taxon>Insecta</taxon>
        <taxon>Pterygota</taxon>
        <taxon>Neoptera</taxon>
        <taxon>Endopterygota</taxon>
        <taxon>Hymenoptera</taxon>
        <taxon>Apocrita</taxon>
        <taxon>Ichneumonoidea</taxon>
        <taxon>Braconidae</taxon>
        <taxon>Braconinae</taxon>
        <taxon>Bracon</taxon>
    </lineage>
</organism>
<evidence type="ECO:0000313" key="1">
    <source>
        <dbReference type="EMBL" id="CAD1586023.1"/>
    </source>
</evidence>
<name>A0A6V7MC63_9HYME</name>
<feature type="non-terminal residue" evidence="1">
    <location>
        <position position="1"/>
    </location>
</feature>